<dbReference type="EMBL" id="JXCE01000852">
    <property type="protein sequence ID" value="KPA35876.1"/>
    <property type="molecule type" value="Genomic_DNA"/>
</dbReference>
<dbReference type="Proteomes" id="UP000037904">
    <property type="component" value="Unassembled WGS sequence"/>
</dbReference>
<feature type="compositionally biased region" description="Polar residues" evidence="1">
    <location>
        <begin position="50"/>
        <end position="61"/>
    </location>
</feature>
<evidence type="ECO:0000313" key="2">
    <source>
        <dbReference type="EMBL" id="KPA35876.1"/>
    </source>
</evidence>
<evidence type="ECO:0000313" key="3">
    <source>
        <dbReference type="Proteomes" id="UP000037904"/>
    </source>
</evidence>
<evidence type="ECO:0000256" key="1">
    <source>
        <dbReference type="SAM" id="MobiDB-lite"/>
    </source>
</evidence>
<feature type="compositionally biased region" description="Polar residues" evidence="1">
    <location>
        <begin position="69"/>
        <end position="80"/>
    </location>
</feature>
<name>A0A0M9EMU0_FUSLA</name>
<reference evidence="2 3" key="1">
    <citation type="submission" date="2015-04" db="EMBL/GenBank/DDBJ databases">
        <title>The draft genome sequence of Fusarium langsethiae, a T-2/HT-2 mycotoxin producer.</title>
        <authorList>
            <person name="Lysoe E."/>
            <person name="Divon H.H."/>
            <person name="Terzi V."/>
            <person name="Orru L."/>
            <person name="Lamontanara A."/>
            <person name="Kolseth A.-K."/>
            <person name="Frandsen R.J."/>
            <person name="Nielsen K."/>
            <person name="Thrane U."/>
        </authorList>
    </citation>
    <scope>NUCLEOTIDE SEQUENCE [LARGE SCALE GENOMIC DNA]</scope>
    <source>
        <strain evidence="2 3">Fl201059</strain>
    </source>
</reference>
<feature type="compositionally biased region" description="Pro residues" evidence="1">
    <location>
        <begin position="256"/>
        <end position="265"/>
    </location>
</feature>
<dbReference type="AlphaFoldDB" id="A0A0M9EMU0"/>
<gene>
    <name evidence="2" type="ORF">FLAG1_11395</name>
</gene>
<comment type="caution">
    <text evidence="2">The sequence shown here is derived from an EMBL/GenBank/DDBJ whole genome shotgun (WGS) entry which is preliminary data.</text>
</comment>
<sequence length="265" mass="28359">MLGPSSGETETIEILSDSAATSPITSPQQTPSPAEDEIRVAAGDGGVTPYQLQIKNPSSTGDPRPPAATNGTSARSSTGSVKGVNMGYWRDSEAPTVDLKHAVIGFIDIRERLRTRIQPTTLSGEKVSDEYPLPPGLGGSWVTFDKIVFLDHLVGLDQLQVKEYVEIRAEAIGTYELEGERAAAEKAAVEEAVRRANLNSTAEHGTNLQPQVAYDVDLPEHLQQNRGAKRRMTSRGFAPVNPPPSNSPVIEHTPLQPAPGGPQPL</sequence>
<feature type="region of interest" description="Disordered" evidence="1">
    <location>
        <begin position="225"/>
        <end position="265"/>
    </location>
</feature>
<proteinExistence type="predicted"/>
<protein>
    <submittedName>
        <fullName evidence="2">Uncharacterized protein</fullName>
    </submittedName>
</protein>
<keyword evidence="3" id="KW-1185">Reference proteome</keyword>
<accession>A0A0M9EMU0</accession>
<feature type="region of interest" description="Disordered" evidence="1">
    <location>
        <begin position="1"/>
        <end position="84"/>
    </location>
</feature>
<organism evidence="2 3">
    <name type="scientific">Fusarium langsethiae</name>
    <dbReference type="NCBI Taxonomy" id="179993"/>
    <lineage>
        <taxon>Eukaryota</taxon>
        <taxon>Fungi</taxon>
        <taxon>Dikarya</taxon>
        <taxon>Ascomycota</taxon>
        <taxon>Pezizomycotina</taxon>
        <taxon>Sordariomycetes</taxon>
        <taxon>Hypocreomycetidae</taxon>
        <taxon>Hypocreales</taxon>
        <taxon>Nectriaceae</taxon>
        <taxon>Fusarium</taxon>
    </lineage>
</organism>
<feature type="compositionally biased region" description="Low complexity" evidence="1">
    <location>
        <begin position="21"/>
        <end position="33"/>
    </location>
</feature>